<dbReference type="Proteomes" id="UP000092498">
    <property type="component" value="Chromosome"/>
</dbReference>
<dbReference type="RefSeq" id="WP_066767707.1">
    <property type="nucleotide sequence ID" value="NZ_CP013244.1"/>
</dbReference>
<dbReference type="PANTHER" id="PTHR43684:SF1">
    <property type="entry name" value="ENOYL-COA DELTA ISOMERASE 2"/>
    <property type="match status" value="1"/>
</dbReference>
<keyword evidence="3" id="KW-0576">Peroxisome</keyword>
<reference evidence="5 6" key="1">
    <citation type="submission" date="2015-11" db="EMBL/GenBank/DDBJ databases">
        <title>Whole-Genome Sequence of Candidatus Oderbacter manganicum from the National Park Lower Oder Valley, Germany.</title>
        <authorList>
            <person name="Braun B."/>
            <person name="Liere K."/>
            <person name="Szewzyk U."/>
        </authorList>
    </citation>
    <scope>NUCLEOTIDE SEQUENCE [LARGE SCALE GENOMIC DNA]</scope>
    <source>
        <strain evidence="5 6">OTSz_A_272</strain>
    </source>
</reference>
<dbReference type="InterPro" id="IPR029045">
    <property type="entry name" value="ClpP/crotonase-like_dom_sf"/>
</dbReference>
<dbReference type="STRING" id="1759059.ATE48_03125"/>
<organism evidence="5 6">
    <name type="scientific">Candidatus Viadribacter manganicus</name>
    <dbReference type="NCBI Taxonomy" id="1759059"/>
    <lineage>
        <taxon>Bacteria</taxon>
        <taxon>Pseudomonadati</taxon>
        <taxon>Pseudomonadota</taxon>
        <taxon>Alphaproteobacteria</taxon>
        <taxon>Hyphomonadales</taxon>
        <taxon>Hyphomonadaceae</taxon>
        <taxon>Candidatus Viadribacter</taxon>
    </lineage>
</organism>
<dbReference type="GO" id="GO:0004165">
    <property type="term" value="F:delta(3)-delta(2)-enoyl-CoA isomerase activity"/>
    <property type="evidence" value="ECO:0007669"/>
    <property type="project" value="UniProtKB-ARBA"/>
</dbReference>
<dbReference type="Pfam" id="PF00378">
    <property type="entry name" value="ECH_1"/>
    <property type="match status" value="1"/>
</dbReference>
<dbReference type="InParanoid" id="A0A1B1AEL3"/>
<dbReference type="CDD" id="cd06558">
    <property type="entry name" value="crotonase-like"/>
    <property type="match status" value="1"/>
</dbReference>
<evidence type="ECO:0000256" key="2">
    <source>
        <dbReference type="ARBA" id="ARBA00005254"/>
    </source>
</evidence>
<evidence type="ECO:0000256" key="1">
    <source>
        <dbReference type="ARBA" id="ARBA00004275"/>
    </source>
</evidence>
<dbReference type="PANTHER" id="PTHR43684">
    <property type="match status" value="1"/>
</dbReference>
<dbReference type="EMBL" id="CP013244">
    <property type="protein sequence ID" value="ANP44985.1"/>
    <property type="molecule type" value="Genomic_DNA"/>
</dbReference>
<dbReference type="Gene3D" id="3.90.226.10">
    <property type="entry name" value="2-enoyl-CoA Hydratase, Chain A, domain 1"/>
    <property type="match status" value="1"/>
</dbReference>
<dbReference type="InterPro" id="IPR001753">
    <property type="entry name" value="Enoyl-CoA_hydra/iso"/>
</dbReference>
<comment type="similarity">
    <text evidence="2">Belongs to the enoyl-CoA hydratase/isomerase family.</text>
</comment>
<evidence type="ECO:0000256" key="4">
    <source>
        <dbReference type="ARBA" id="ARBA00023235"/>
    </source>
</evidence>
<accession>A0A1B1AEL3</accession>
<gene>
    <name evidence="5" type="ORF">ATE48_03125</name>
</gene>
<sequence length="248" mass="26880">MSEDHIKISRDGAVLEIRFNRPEKKNAITNAMYGAMADAIIEAESNDDIRVVLFTSVGDFFSAGNDIKDFAAQSAGAFDGPRHVGRFLEEMIKAEKPVVAAVQGHAVGVGTTMLFQCDLVYVAEDARLTVPFIDLGVVPENASSMTMVDRLGHTRAFALFGLGEPLLGKDAAAWGLANAALPSGEVQPRARAAAQALASKPAQSMRHTKKLMRDREALMARMREEGEIFAERLRSPEAAAAFSKFLQR</sequence>
<comment type="subcellular location">
    <subcellularLocation>
        <location evidence="1">Peroxisome</location>
    </subcellularLocation>
</comment>
<evidence type="ECO:0000313" key="5">
    <source>
        <dbReference type="EMBL" id="ANP44985.1"/>
    </source>
</evidence>
<dbReference type="Gene3D" id="1.10.12.10">
    <property type="entry name" value="Lyase 2-enoyl-coa Hydratase, Chain A, domain 2"/>
    <property type="match status" value="1"/>
</dbReference>
<dbReference type="SUPFAM" id="SSF52096">
    <property type="entry name" value="ClpP/crotonase"/>
    <property type="match status" value="1"/>
</dbReference>
<evidence type="ECO:0000313" key="6">
    <source>
        <dbReference type="Proteomes" id="UP000092498"/>
    </source>
</evidence>
<dbReference type="InterPro" id="IPR014748">
    <property type="entry name" value="Enoyl-CoA_hydra_C"/>
</dbReference>
<keyword evidence="4" id="KW-0413">Isomerase</keyword>
<dbReference type="KEGG" id="cbot:ATE48_03125"/>
<dbReference type="AlphaFoldDB" id="A0A1B1AEL3"/>
<evidence type="ECO:0000256" key="3">
    <source>
        <dbReference type="ARBA" id="ARBA00023140"/>
    </source>
</evidence>
<dbReference type="InterPro" id="IPR051053">
    <property type="entry name" value="ECH/Chromodomain_protein"/>
</dbReference>
<proteinExistence type="inferred from homology"/>
<keyword evidence="6" id="KW-1185">Reference proteome</keyword>
<protein>
    <submittedName>
        <fullName evidence="5">Enoyl-CoA hydratase</fullName>
    </submittedName>
</protein>
<name>A0A1B1AEL3_9PROT</name>